<evidence type="ECO:0000313" key="7">
    <source>
        <dbReference type="Proteomes" id="UP000492821"/>
    </source>
</evidence>
<evidence type="ECO:0000259" key="6">
    <source>
        <dbReference type="Pfam" id="PF13649"/>
    </source>
</evidence>
<dbReference type="WBParaSite" id="Pan_g18739.t2">
    <property type="protein sequence ID" value="Pan_g18739.t2"/>
    <property type="gene ID" value="Pan_g18739"/>
</dbReference>
<comment type="pathway">
    <text evidence="2">Lipid metabolism.</text>
</comment>
<dbReference type="Proteomes" id="UP000492821">
    <property type="component" value="Unassembled WGS sequence"/>
</dbReference>
<reference evidence="7" key="1">
    <citation type="journal article" date="2013" name="Genetics">
        <title>The draft genome and transcriptome of Panagrellus redivivus are shaped by the harsh demands of a free-living lifestyle.</title>
        <authorList>
            <person name="Srinivasan J."/>
            <person name="Dillman A.R."/>
            <person name="Macchietto M.G."/>
            <person name="Heikkinen L."/>
            <person name="Lakso M."/>
            <person name="Fracchia K.M."/>
            <person name="Antoshechkin I."/>
            <person name="Mortazavi A."/>
            <person name="Wong G."/>
            <person name="Sternberg P.W."/>
        </authorList>
    </citation>
    <scope>NUCLEOTIDE SEQUENCE [LARGE SCALE GENOMIC DNA]</scope>
    <source>
        <strain evidence="7">MT8872</strain>
    </source>
</reference>
<dbReference type="CDD" id="cd02440">
    <property type="entry name" value="AdoMet_MTases"/>
    <property type="match status" value="1"/>
</dbReference>
<dbReference type="Gene3D" id="3.40.50.150">
    <property type="entry name" value="Vaccinia Virus protein VP39"/>
    <property type="match status" value="1"/>
</dbReference>
<dbReference type="PANTHER" id="PTHR44307:SF18">
    <property type="entry name" value="PHOSPHOETHANOLAMINE N-METHYLTRANSFERASE 1"/>
    <property type="match status" value="1"/>
</dbReference>
<evidence type="ECO:0000256" key="3">
    <source>
        <dbReference type="ARBA" id="ARBA00022679"/>
    </source>
</evidence>
<keyword evidence="7" id="KW-1185">Reference proteome</keyword>
<keyword evidence="3" id="KW-0808">Transferase</keyword>
<dbReference type="PANTHER" id="PTHR44307">
    <property type="entry name" value="PHOSPHOETHANOLAMINE METHYLTRANSFERASE"/>
    <property type="match status" value="1"/>
</dbReference>
<dbReference type="InterPro" id="IPR041698">
    <property type="entry name" value="Methyltransf_25"/>
</dbReference>
<comment type="pathway">
    <text evidence="1">Phospholipid metabolism; phosphatidylcholine biosynthesis.</text>
</comment>
<dbReference type="SUPFAM" id="SSF53335">
    <property type="entry name" value="S-adenosyl-L-methionine-dependent methyltransferases"/>
    <property type="match status" value="1"/>
</dbReference>
<protein>
    <recommendedName>
        <fullName evidence="4">phosphoethanolamine N-methyltransferase</fullName>
        <ecNumber evidence="4">2.1.1.103</ecNumber>
    </recommendedName>
</protein>
<dbReference type="GO" id="GO:0000234">
    <property type="term" value="F:phosphoethanolamine N-methyltransferase activity"/>
    <property type="evidence" value="ECO:0007669"/>
    <property type="project" value="UniProtKB-EC"/>
</dbReference>
<feature type="domain" description="Methyltransferase" evidence="6">
    <location>
        <begin position="58"/>
        <end position="151"/>
    </location>
</feature>
<dbReference type="AlphaFoldDB" id="A0A7E4VAW5"/>
<organism evidence="7 8">
    <name type="scientific">Panagrellus redivivus</name>
    <name type="common">Microworm</name>
    <dbReference type="NCBI Taxonomy" id="6233"/>
    <lineage>
        <taxon>Eukaryota</taxon>
        <taxon>Metazoa</taxon>
        <taxon>Ecdysozoa</taxon>
        <taxon>Nematoda</taxon>
        <taxon>Chromadorea</taxon>
        <taxon>Rhabditida</taxon>
        <taxon>Tylenchina</taxon>
        <taxon>Panagrolaimomorpha</taxon>
        <taxon>Panagrolaimoidea</taxon>
        <taxon>Panagrolaimidae</taxon>
        <taxon>Panagrellus</taxon>
    </lineage>
</organism>
<accession>A0A7E4VAW5</accession>
<evidence type="ECO:0000256" key="1">
    <source>
        <dbReference type="ARBA" id="ARBA00004969"/>
    </source>
</evidence>
<comment type="catalytic activity">
    <reaction evidence="5">
        <text>phosphoethanolamine + S-adenosyl-L-methionine = N-methylethanolamine phosphate + S-adenosyl-L-homocysteine + H(+)</text>
        <dbReference type="Rhea" id="RHEA:20365"/>
        <dbReference type="ChEBI" id="CHEBI:15378"/>
        <dbReference type="ChEBI" id="CHEBI:57781"/>
        <dbReference type="ChEBI" id="CHEBI:57856"/>
        <dbReference type="ChEBI" id="CHEBI:58190"/>
        <dbReference type="ChEBI" id="CHEBI:59789"/>
        <dbReference type="EC" id="2.1.1.103"/>
    </reaction>
    <physiologicalReaction direction="left-to-right" evidence="5">
        <dbReference type="Rhea" id="RHEA:20366"/>
    </physiologicalReaction>
</comment>
<sequence>MAAVQTAPKRTEYLNFWNKYSDKPTHESMLLNNNAHELEESDRADVVAALPDYTGKDVADIGSGIGRFTTLFSQKARKVISTDFIESFVNKNKERNASAKNIEFVVSDAAGLELEDASMDLVFTNWLFMYLSDSECVDFTLKALRWLRPGGYFKLRESCSEPSTGRRKGNAVHATDAANPTHYRYKSLYLLLLTNARFQDADGKWFKFEVEWGTSIPTYITLANNWRQVHWLAKKVEIPAPVNGEISTQEALLNAFSTSWPAEQVAFDALVSGDHVSWTHKAITQIMAPQVSASLGATVLAYSPRVVDATAAVDTFALVDESTTTNFWTIELNPLAFRASNTKATEKRDQHQRFAWHANLQSAVTYLSVHNTGFDGFVGTELLSTATIDEVLSLKTVLNSKAQLLLLEPTSETTVNTDALKSAGFTIDLVEDVTTAAHDAINDQISQGTLKAKVAKGSLSASWTVIKATKP</sequence>
<evidence type="ECO:0000256" key="5">
    <source>
        <dbReference type="ARBA" id="ARBA00047622"/>
    </source>
</evidence>
<dbReference type="EC" id="2.1.1.103" evidence="4"/>
<dbReference type="InterPro" id="IPR029063">
    <property type="entry name" value="SAM-dependent_MTases_sf"/>
</dbReference>
<evidence type="ECO:0000256" key="4">
    <source>
        <dbReference type="ARBA" id="ARBA00035674"/>
    </source>
</evidence>
<evidence type="ECO:0000256" key="2">
    <source>
        <dbReference type="ARBA" id="ARBA00005189"/>
    </source>
</evidence>
<dbReference type="Gene3D" id="3.40.50.12180">
    <property type="match status" value="1"/>
</dbReference>
<dbReference type="Pfam" id="PF13649">
    <property type="entry name" value="Methyltransf_25"/>
    <property type="match status" value="1"/>
</dbReference>
<reference evidence="8" key="2">
    <citation type="submission" date="2020-10" db="UniProtKB">
        <authorList>
            <consortium name="WormBaseParasite"/>
        </authorList>
    </citation>
    <scope>IDENTIFICATION</scope>
</reference>
<name>A0A7E4VAW5_PANRE</name>
<evidence type="ECO:0000313" key="8">
    <source>
        <dbReference type="WBParaSite" id="Pan_g18739.t2"/>
    </source>
</evidence>
<proteinExistence type="predicted"/>